<evidence type="ECO:0000256" key="5">
    <source>
        <dbReference type="SAM" id="MobiDB-lite"/>
    </source>
</evidence>
<dbReference type="Proteomes" id="UP000199365">
    <property type="component" value="Unassembled WGS sequence"/>
</dbReference>
<dbReference type="GO" id="GO:0016787">
    <property type="term" value="F:hydrolase activity"/>
    <property type="evidence" value="ECO:0007669"/>
    <property type="project" value="UniProtKB-UniRule"/>
</dbReference>
<evidence type="ECO:0000256" key="3">
    <source>
        <dbReference type="ARBA" id="ARBA00023098"/>
    </source>
</evidence>
<evidence type="ECO:0000256" key="1">
    <source>
        <dbReference type="ARBA" id="ARBA00022801"/>
    </source>
</evidence>
<dbReference type="PROSITE" id="PS51635">
    <property type="entry name" value="PNPLA"/>
    <property type="match status" value="1"/>
</dbReference>
<feature type="short sequence motif" description="GXGXXG" evidence="4">
    <location>
        <begin position="29"/>
        <end position="34"/>
    </location>
</feature>
<dbReference type="AlphaFoldDB" id="A0A1H1K2B9"/>
<evidence type="ECO:0000256" key="2">
    <source>
        <dbReference type="ARBA" id="ARBA00022963"/>
    </source>
</evidence>
<keyword evidence="8" id="KW-1185">Reference proteome</keyword>
<evidence type="ECO:0000313" key="7">
    <source>
        <dbReference type="EMBL" id="SDR56015.1"/>
    </source>
</evidence>
<dbReference type="SUPFAM" id="SSF52151">
    <property type="entry name" value="FabD/lysophospholipase-like"/>
    <property type="match status" value="1"/>
</dbReference>
<keyword evidence="1 4" id="KW-0378">Hydrolase</keyword>
<keyword evidence="3 4" id="KW-0443">Lipid metabolism</keyword>
<feature type="short sequence motif" description="DGA/G" evidence="4">
    <location>
        <begin position="227"/>
        <end position="229"/>
    </location>
</feature>
<dbReference type="InterPro" id="IPR016035">
    <property type="entry name" value="Acyl_Trfase/lysoPLipase"/>
</dbReference>
<feature type="compositionally biased region" description="Basic and acidic residues" evidence="5">
    <location>
        <begin position="438"/>
        <end position="449"/>
    </location>
</feature>
<dbReference type="PANTHER" id="PTHR14226:SF57">
    <property type="entry name" value="BLR7027 PROTEIN"/>
    <property type="match status" value="1"/>
</dbReference>
<accession>A0A1H1K2B9</accession>
<evidence type="ECO:0000313" key="8">
    <source>
        <dbReference type="Proteomes" id="UP000199365"/>
    </source>
</evidence>
<keyword evidence="2 4" id="KW-0442">Lipid degradation</keyword>
<organism evidence="7 8">
    <name type="scientific">Paraburkholderia tuberum</name>
    <dbReference type="NCBI Taxonomy" id="157910"/>
    <lineage>
        <taxon>Bacteria</taxon>
        <taxon>Pseudomonadati</taxon>
        <taxon>Pseudomonadota</taxon>
        <taxon>Betaproteobacteria</taxon>
        <taxon>Burkholderiales</taxon>
        <taxon>Burkholderiaceae</taxon>
        <taxon>Paraburkholderia</taxon>
    </lineage>
</organism>
<sequence>MRQDQETSGTPRKTFKLPAYDEVALVLQGGGALGSYQAGVYEGLEEAGIHPDWISGISIGALNTAIIAGNAPGKRTEALHGFWNTICQPADMLGNLGAWLPRAAGMHDLSRKWSSCWAAGRALTEGQRGFFSPRLPVPIPGMGKRSPEEVSFYDTTALRATLLQFADFDRINDGDIRVSVGAVNVRTGNLVYFDNTQMRLSPEHFMASGALPPGFPAVEIDGEYYWDGGLVSNTPLTEVVSDPQHKDTLVFQVDLWSSSGGLPGDMLDVSERAKDIQYSSRTRAITAMLGSNQRHAQLIKELLKHVPPGLEKQHPLIREAREVADGSTVNVVHLIYKNKAYEGHYKDYEFSIDTMSEHWQTGLDDIRASFEHPDWFAIPNHDSGFVTHDVHRPGGAPHAARLEGATKPAHYSRRRHKAGVAQAHLEVAAPKSAPPGETTKEAVQDATGR</sequence>
<evidence type="ECO:0000256" key="4">
    <source>
        <dbReference type="PROSITE-ProRule" id="PRU01161"/>
    </source>
</evidence>
<dbReference type="InterPro" id="IPR050301">
    <property type="entry name" value="NTE"/>
</dbReference>
<dbReference type="EMBL" id="FNKX01000002">
    <property type="protein sequence ID" value="SDR56015.1"/>
    <property type="molecule type" value="Genomic_DNA"/>
</dbReference>
<dbReference type="GO" id="GO:0016042">
    <property type="term" value="P:lipid catabolic process"/>
    <property type="evidence" value="ECO:0007669"/>
    <property type="project" value="UniProtKB-UniRule"/>
</dbReference>
<gene>
    <name evidence="7" type="ORF">SAMN05445850_6256</name>
</gene>
<dbReference type="Gene3D" id="3.40.1090.10">
    <property type="entry name" value="Cytosolic phospholipase A2 catalytic domain"/>
    <property type="match status" value="2"/>
</dbReference>
<dbReference type="PANTHER" id="PTHR14226">
    <property type="entry name" value="NEUROPATHY TARGET ESTERASE/SWISS CHEESE D.MELANOGASTER"/>
    <property type="match status" value="1"/>
</dbReference>
<dbReference type="Pfam" id="PF12536">
    <property type="entry name" value="DUF3734"/>
    <property type="match status" value="1"/>
</dbReference>
<evidence type="ECO:0000259" key="6">
    <source>
        <dbReference type="PROSITE" id="PS51635"/>
    </source>
</evidence>
<proteinExistence type="predicted"/>
<protein>
    <submittedName>
        <fullName evidence="7">NTE family protein</fullName>
    </submittedName>
</protein>
<dbReference type="Pfam" id="PF01734">
    <property type="entry name" value="Patatin"/>
    <property type="match status" value="1"/>
</dbReference>
<feature type="active site" description="Nucleophile" evidence="4">
    <location>
        <position position="58"/>
    </location>
</feature>
<dbReference type="InterPro" id="IPR002641">
    <property type="entry name" value="PNPLA_dom"/>
</dbReference>
<feature type="domain" description="PNPLA" evidence="6">
    <location>
        <begin position="25"/>
        <end position="240"/>
    </location>
</feature>
<reference evidence="8" key="1">
    <citation type="submission" date="2016-10" db="EMBL/GenBank/DDBJ databases">
        <authorList>
            <person name="Varghese N."/>
            <person name="Submissions S."/>
        </authorList>
    </citation>
    <scope>NUCLEOTIDE SEQUENCE [LARGE SCALE GENOMIC DNA]</scope>
    <source>
        <strain evidence="8">DUS833</strain>
    </source>
</reference>
<name>A0A1H1K2B9_9BURK</name>
<feature type="short sequence motif" description="GXSXG" evidence="4">
    <location>
        <begin position="56"/>
        <end position="60"/>
    </location>
</feature>
<dbReference type="RefSeq" id="WP_090809663.1">
    <property type="nucleotide sequence ID" value="NZ_FNKX01000002.1"/>
</dbReference>
<dbReference type="InterPro" id="IPR021095">
    <property type="entry name" value="DUF3734"/>
</dbReference>
<feature type="region of interest" description="Disordered" evidence="5">
    <location>
        <begin position="428"/>
        <end position="449"/>
    </location>
</feature>
<dbReference type="CDD" id="cd07209">
    <property type="entry name" value="Pat_hypo_Ecoli_Z1214_like"/>
    <property type="match status" value="1"/>
</dbReference>
<dbReference type="STRING" id="157910.SAMN05445850_6256"/>
<feature type="active site" description="Proton acceptor" evidence="4">
    <location>
        <position position="227"/>
    </location>
</feature>